<feature type="compositionally biased region" description="Low complexity" evidence="1">
    <location>
        <begin position="181"/>
        <end position="193"/>
    </location>
</feature>
<feature type="region of interest" description="Disordered" evidence="1">
    <location>
        <begin position="181"/>
        <end position="200"/>
    </location>
</feature>
<proteinExistence type="predicted"/>
<reference evidence="3" key="1">
    <citation type="submission" date="2023-10" db="EMBL/GenBank/DDBJ databases">
        <authorList>
            <person name="Chen Y."/>
            <person name="Shah S."/>
            <person name="Dougan E. K."/>
            <person name="Thang M."/>
            <person name="Chan C."/>
        </authorList>
    </citation>
    <scope>NUCLEOTIDE SEQUENCE [LARGE SCALE GENOMIC DNA]</scope>
</reference>
<protein>
    <submittedName>
        <fullName evidence="3">Uncharacterized protein</fullName>
    </submittedName>
</protein>
<evidence type="ECO:0000256" key="1">
    <source>
        <dbReference type="SAM" id="MobiDB-lite"/>
    </source>
</evidence>
<keyword evidence="4" id="KW-1185">Reference proteome</keyword>
<name>A0ABN9TZ46_9DINO</name>
<sequence>MEAVSSSVRRGALLLSGSQEAWPRTPGAVVAVLAAVLLAVRLSSPPAEAQMAVAGLALAVFVALGCSPRRARARTQVVDQRLEDLEAAFASMLDVLRPLSAHGRAAEAPGRRGRFPVRLVTEAWPGDASEEAERQTLRATLLVPRPGSEAVSVACAAGGFTVRVGAVEGAVPDFLGRNAAGTARRGRASRGAACPSCRGR</sequence>
<dbReference type="Proteomes" id="UP001189429">
    <property type="component" value="Unassembled WGS sequence"/>
</dbReference>
<evidence type="ECO:0000313" key="3">
    <source>
        <dbReference type="EMBL" id="CAK0851623.1"/>
    </source>
</evidence>
<evidence type="ECO:0000313" key="4">
    <source>
        <dbReference type="Proteomes" id="UP001189429"/>
    </source>
</evidence>
<organism evidence="3 4">
    <name type="scientific">Prorocentrum cordatum</name>
    <dbReference type="NCBI Taxonomy" id="2364126"/>
    <lineage>
        <taxon>Eukaryota</taxon>
        <taxon>Sar</taxon>
        <taxon>Alveolata</taxon>
        <taxon>Dinophyceae</taxon>
        <taxon>Prorocentrales</taxon>
        <taxon>Prorocentraceae</taxon>
        <taxon>Prorocentrum</taxon>
    </lineage>
</organism>
<comment type="caution">
    <text evidence="3">The sequence shown here is derived from an EMBL/GenBank/DDBJ whole genome shotgun (WGS) entry which is preliminary data.</text>
</comment>
<accession>A0ABN9TZ46</accession>
<keyword evidence="2" id="KW-0812">Transmembrane</keyword>
<evidence type="ECO:0000256" key="2">
    <source>
        <dbReference type="SAM" id="Phobius"/>
    </source>
</evidence>
<feature type="transmembrane region" description="Helical" evidence="2">
    <location>
        <begin position="49"/>
        <end position="66"/>
    </location>
</feature>
<feature type="transmembrane region" description="Helical" evidence="2">
    <location>
        <begin position="21"/>
        <end position="43"/>
    </location>
</feature>
<dbReference type="EMBL" id="CAUYUJ010015258">
    <property type="protein sequence ID" value="CAK0851623.1"/>
    <property type="molecule type" value="Genomic_DNA"/>
</dbReference>
<gene>
    <name evidence="3" type="ORF">PCOR1329_LOCUS43735</name>
</gene>
<keyword evidence="2" id="KW-0472">Membrane</keyword>
<keyword evidence="2" id="KW-1133">Transmembrane helix</keyword>